<dbReference type="Proteomes" id="UP000741863">
    <property type="component" value="Unassembled WGS sequence"/>
</dbReference>
<keyword evidence="6" id="KW-0378">Hydrolase</keyword>
<organism evidence="6 7">
    <name type="scientific">Geomicrobium sediminis</name>
    <dbReference type="NCBI Taxonomy" id="1347788"/>
    <lineage>
        <taxon>Bacteria</taxon>
        <taxon>Bacillati</taxon>
        <taxon>Bacillota</taxon>
        <taxon>Bacilli</taxon>
        <taxon>Bacillales</taxon>
        <taxon>Geomicrobium</taxon>
    </lineage>
</organism>
<dbReference type="PANTHER" id="PTHR32114">
    <property type="entry name" value="ABC TRANSPORTER ABCH.3"/>
    <property type="match status" value="1"/>
</dbReference>
<dbReference type="GO" id="GO:0004527">
    <property type="term" value="F:exonuclease activity"/>
    <property type="evidence" value="ECO:0007669"/>
    <property type="project" value="UniProtKB-KW"/>
</dbReference>
<dbReference type="InterPro" id="IPR027417">
    <property type="entry name" value="P-loop_NTPase"/>
</dbReference>
<comment type="subunit">
    <text evidence="2">Heterodimer of SbcC and SbcD.</text>
</comment>
<comment type="caution">
    <text evidence="6">The sequence shown here is derived from an EMBL/GenBank/DDBJ whole genome shotgun (WGS) entry which is preliminary data.</text>
</comment>
<name>A0ABS2PF26_9BACL</name>
<reference evidence="6 7" key="1">
    <citation type="submission" date="2021-01" db="EMBL/GenBank/DDBJ databases">
        <title>Genomic Encyclopedia of Type Strains, Phase IV (KMG-IV): sequencing the most valuable type-strain genomes for metagenomic binning, comparative biology and taxonomic classification.</title>
        <authorList>
            <person name="Goeker M."/>
        </authorList>
    </citation>
    <scope>NUCLEOTIDE SEQUENCE [LARGE SCALE GENOMIC DNA]</scope>
    <source>
        <strain evidence="6 7">DSM 25540</strain>
    </source>
</reference>
<feature type="domain" description="Rad50/SbcC-type AAA" evidence="5">
    <location>
        <begin position="8"/>
        <end position="324"/>
    </location>
</feature>
<dbReference type="EMBL" id="JAFBEC010000008">
    <property type="protein sequence ID" value="MBM7633867.1"/>
    <property type="molecule type" value="Genomic_DNA"/>
</dbReference>
<comment type="similarity">
    <text evidence="1">Belongs to the SMC family. SbcC subfamily.</text>
</comment>
<keyword evidence="6" id="KW-0540">Nuclease</keyword>
<evidence type="ECO:0000256" key="1">
    <source>
        <dbReference type="ARBA" id="ARBA00006930"/>
    </source>
</evidence>
<gene>
    <name evidence="6" type="ORF">JOD17_002963</name>
</gene>
<evidence type="ECO:0000256" key="2">
    <source>
        <dbReference type="ARBA" id="ARBA00011322"/>
    </source>
</evidence>
<feature type="coiled-coil region" evidence="4">
    <location>
        <begin position="379"/>
        <end position="549"/>
    </location>
</feature>
<accession>A0ABS2PF26</accession>
<dbReference type="PANTHER" id="PTHR32114:SF2">
    <property type="entry name" value="ABC TRANSPORTER ABCH.3"/>
    <property type="match status" value="1"/>
</dbReference>
<dbReference type="Gene3D" id="3.40.50.300">
    <property type="entry name" value="P-loop containing nucleotide triphosphate hydrolases"/>
    <property type="match status" value="1"/>
</dbReference>
<evidence type="ECO:0000256" key="4">
    <source>
        <dbReference type="SAM" id="Coils"/>
    </source>
</evidence>
<protein>
    <recommendedName>
        <fullName evidence="3">Nuclease SbcCD subunit C</fullName>
    </recommendedName>
</protein>
<feature type="coiled-coil region" evidence="4">
    <location>
        <begin position="268"/>
        <end position="345"/>
    </location>
</feature>
<evidence type="ECO:0000313" key="6">
    <source>
        <dbReference type="EMBL" id="MBM7633867.1"/>
    </source>
</evidence>
<evidence type="ECO:0000313" key="7">
    <source>
        <dbReference type="Proteomes" id="UP000741863"/>
    </source>
</evidence>
<evidence type="ECO:0000256" key="3">
    <source>
        <dbReference type="ARBA" id="ARBA00013368"/>
    </source>
</evidence>
<sequence length="674" mass="76380">MKKIQIVKLSLKNFKGIKSFVLQAEGADLMVFGDNATGKTTIYDAFLWLLFGKDSTNSSKFAIKTLDHKGEVLHGLEHEVEVVLLIDGVVKTLKKVYSEEWTKKRGRADKEFTGHTVDHYVDTVPAKKKEFDAEIGNIISEDVFKLLTSPSYFNEELKWKDRRETLLTLAGADIEDQEVIAADKSLEKLSSILSERPVDKHREIVKKKQKDINEELQKIPVRISEVSRGLPDLNGLDQEELHAESQALEADIGAKQDEVTRLNSGTEVTEQKRLLSEIETEINEIKAEYQAHNQKLVSDLSERIHSKKLEANNIQSTIRSHQQEITSAEQSIARYTEQANGLREDWKAINDRSFTWNDHSHDAGTVCPTCAQSLPEDQIAAAREKAEQAKQTAQDAFNQRKASQLEEVVAEGKRLKNQIESFEQVIEGKKATIESDEVEYQKALNSVQSLEAEYKTAQEKTMDISESFDYQEKVDEKNRINSKIDELKQGAQNAVSAVQNEIVELKEKLSAVKSDLYKFEQSKTGKARISELSVQERDLADRYEELEEQLFLAEHFTRTKTQIIEDRINGKFEFATFKLFETLVNGGVEETCETLYKGVPYSKGLNNAARINVGLDIIRTLSEHYGISVPIFIDNSEAVTELFDINAQTIALTVSGQDKQLRVEYASERHKEAI</sequence>
<proteinExistence type="inferred from homology"/>
<keyword evidence="6" id="KW-0269">Exonuclease</keyword>
<dbReference type="RefSeq" id="WP_204698594.1">
    <property type="nucleotide sequence ID" value="NZ_JAFBEC010000008.1"/>
</dbReference>
<evidence type="ECO:0000259" key="5">
    <source>
        <dbReference type="Pfam" id="PF13476"/>
    </source>
</evidence>
<keyword evidence="4" id="KW-0175">Coiled coil</keyword>
<keyword evidence="7" id="KW-1185">Reference proteome</keyword>
<dbReference type="InterPro" id="IPR038729">
    <property type="entry name" value="Rad50/SbcC_AAA"/>
</dbReference>
<dbReference type="Pfam" id="PF13476">
    <property type="entry name" value="AAA_23"/>
    <property type="match status" value="1"/>
</dbReference>